<reference evidence="3 4" key="1">
    <citation type="journal article" date="2015" name="Genome Biol. Evol.">
        <title>Comparative Genomics of a Bacterivorous Green Alga Reveals Evolutionary Causalities and Consequences of Phago-Mixotrophic Mode of Nutrition.</title>
        <authorList>
            <person name="Burns J.A."/>
            <person name="Paasch A."/>
            <person name="Narechania A."/>
            <person name="Kim E."/>
        </authorList>
    </citation>
    <scope>NUCLEOTIDE SEQUENCE [LARGE SCALE GENOMIC DNA]</scope>
    <source>
        <strain evidence="3 4">PLY_AMNH</strain>
    </source>
</reference>
<keyword evidence="4" id="KW-1185">Reference proteome</keyword>
<dbReference type="GO" id="GO:0003779">
    <property type="term" value="F:actin binding"/>
    <property type="evidence" value="ECO:0007669"/>
    <property type="project" value="InterPro"/>
</dbReference>
<dbReference type="AlphaFoldDB" id="A0AAE0FBN5"/>
<dbReference type="Proteomes" id="UP001190700">
    <property type="component" value="Unassembled WGS sequence"/>
</dbReference>
<feature type="region of interest" description="Disordered" evidence="1">
    <location>
        <begin position="15"/>
        <end position="39"/>
    </location>
</feature>
<proteinExistence type="predicted"/>
<feature type="compositionally biased region" description="Pro residues" evidence="1">
    <location>
        <begin position="576"/>
        <end position="598"/>
    </location>
</feature>
<feature type="compositionally biased region" description="Low complexity" evidence="1">
    <location>
        <begin position="468"/>
        <end position="488"/>
    </location>
</feature>
<feature type="region of interest" description="Disordered" evidence="1">
    <location>
        <begin position="411"/>
        <end position="745"/>
    </location>
</feature>
<feature type="domain" description="WH2" evidence="2">
    <location>
        <begin position="710"/>
        <end position="727"/>
    </location>
</feature>
<evidence type="ECO:0000259" key="2">
    <source>
        <dbReference type="PROSITE" id="PS51082"/>
    </source>
</evidence>
<evidence type="ECO:0000256" key="1">
    <source>
        <dbReference type="SAM" id="MobiDB-lite"/>
    </source>
</evidence>
<feature type="compositionally biased region" description="Pro residues" evidence="1">
    <location>
        <begin position="670"/>
        <end position="694"/>
    </location>
</feature>
<feature type="compositionally biased region" description="Basic and acidic residues" evidence="1">
    <location>
        <begin position="703"/>
        <end position="716"/>
    </location>
</feature>
<feature type="compositionally biased region" description="Basic and acidic residues" evidence="1">
    <location>
        <begin position="612"/>
        <end position="625"/>
    </location>
</feature>
<sequence length="782" mass="81083">MKHVGRMFGASKQKVKNAFGGTGGGSEAKPSEDSDLHQGLEEAKSMRPCYKGVGEAAEQAARHAEKLGLSLMDLGVALESCCTVRCGGLSQSVKDSSNQAWPLDAVGMEVARAHKKYGEAMKTYAAHLRLAVKTPGESFVHDFVDPVVESYKRFEVKRKVYDKSKTTKAGEAVQGKTEYDQAFNAAHQSVTAMRLYHNRRALQAVAQNHTSQLHMLEAALQGAAMSTDCIYSAARGHEVSVELPDTKQVAGEGDADCPVIGAPVCVQHEAHFGWDEAQGKYVYHTTGRKDFEIENLGPAWLALLGQLDSHIAQVTGAPLQESEAQYILENFTQIAKAAGKDGEALAALPPPTPVGEEPFNPFLVPQAPQMETEAASLAEKERQAYVLPPPPAAPPPPDFGERLLGAHVAKTDSRPPEVPPHASAGHESPTLAPEPSHSPAATVPPNSMALKPPSVGIPLPPAPPPPAASAAPAAPALAKLKLPGAAPSGEAPRKTSIFDEIKGRPALRKVSVDSPGAAPPPSLTAIVSDKPSPGKAAPPKDLQSQLMASFQRRKSNAEGSPLPAVRTSTAEVSAASPPPAAPTAPTPPVPPAPPPPAGGPRKLSAVAAPEGDGGRRPSIFDEIKGRPALRKVSTDSGSAPTAAPAPALAQAAPPPAPSAAAPVVPSNVALPPPPPPPPAPSAILPPAPPAPPPASGGRAVPRKAAEAADSRGDLMDQIRNGAALRKASERKTSTATGPEMSADVQGGLMDMLAQAVMVRRASFVPEMQQDDEHSDAGSDFSD</sequence>
<dbReference type="EMBL" id="LGRX02021455">
    <property type="protein sequence ID" value="KAK3256649.1"/>
    <property type="molecule type" value="Genomic_DNA"/>
</dbReference>
<comment type="caution">
    <text evidence="3">The sequence shown here is derived from an EMBL/GenBank/DDBJ whole genome shotgun (WGS) entry which is preliminary data.</text>
</comment>
<evidence type="ECO:0000313" key="3">
    <source>
        <dbReference type="EMBL" id="KAK3256649.1"/>
    </source>
</evidence>
<feature type="compositionally biased region" description="Basic and acidic residues" evidence="1">
    <location>
        <begin position="491"/>
        <end position="503"/>
    </location>
</feature>
<feature type="compositionally biased region" description="Basic and acidic residues" evidence="1">
    <location>
        <begin position="29"/>
        <end position="39"/>
    </location>
</feature>
<dbReference type="SMART" id="SM00246">
    <property type="entry name" value="WH2"/>
    <property type="match status" value="3"/>
</dbReference>
<feature type="compositionally biased region" description="Low complexity" evidence="1">
    <location>
        <begin position="639"/>
        <end position="651"/>
    </location>
</feature>
<gene>
    <name evidence="3" type="ORF">CYMTET_34223</name>
</gene>
<dbReference type="InterPro" id="IPR003124">
    <property type="entry name" value="WH2_dom"/>
</dbReference>
<feature type="compositionally biased region" description="Low complexity" evidence="1">
    <location>
        <begin position="658"/>
        <end position="669"/>
    </location>
</feature>
<organism evidence="3 4">
    <name type="scientific">Cymbomonas tetramitiformis</name>
    <dbReference type="NCBI Taxonomy" id="36881"/>
    <lineage>
        <taxon>Eukaryota</taxon>
        <taxon>Viridiplantae</taxon>
        <taxon>Chlorophyta</taxon>
        <taxon>Pyramimonadophyceae</taxon>
        <taxon>Pyramimonadales</taxon>
        <taxon>Pyramimonadaceae</taxon>
        <taxon>Cymbomonas</taxon>
    </lineage>
</organism>
<feature type="compositionally biased region" description="Pro residues" evidence="1">
    <location>
        <begin position="458"/>
        <end position="467"/>
    </location>
</feature>
<accession>A0AAE0FBN5</accession>
<evidence type="ECO:0000313" key="4">
    <source>
        <dbReference type="Proteomes" id="UP001190700"/>
    </source>
</evidence>
<dbReference type="PROSITE" id="PS51082">
    <property type="entry name" value="WH2"/>
    <property type="match status" value="1"/>
</dbReference>
<name>A0AAE0FBN5_9CHLO</name>
<feature type="region of interest" description="Disordered" evidence="1">
    <location>
        <begin position="763"/>
        <end position="782"/>
    </location>
</feature>
<protein>
    <recommendedName>
        <fullName evidence="2">WH2 domain-containing protein</fullName>
    </recommendedName>
</protein>
<dbReference type="Gene3D" id="6.10.280.150">
    <property type="match status" value="1"/>
</dbReference>